<evidence type="ECO:0000313" key="7">
    <source>
        <dbReference type="EMBL" id="SKB00042.1"/>
    </source>
</evidence>
<keyword evidence="4" id="KW-0238">DNA-binding</keyword>
<dbReference type="Proteomes" id="UP000190774">
    <property type="component" value="Unassembled WGS sequence"/>
</dbReference>
<proteinExistence type="inferred from homology"/>
<keyword evidence="5" id="KW-0234">DNA repair</keyword>
<dbReference type="CDD" id="cd19374">
    <property type="entry name" value="UDG-F3_SMUG1-like"/>
    <property type="match status" value="1"/>
</dbReference>
<dbReference type="RefSeq" id="WP_078814250.1">
    <property type="nucleotide sequence ID" value="NZ_FUYE01000010.1"/>
</dbReference>
<accession>A0A1T4YDZ4</accession>
<organism evidence="7 8">
    <name type="scientific">Prosthecobacter debontii</name>
    <dbReference type="NCBI Taxonomy" id="48467"/>
    <lineage>
        <taxon>Bacteria</taxon>
        <taxon>Pseudomonadati</taxon>
        <taxon>Verrucomicrobiota</taxon>
        <taxon>Verrucomicrobiia</taxon>
        <taxon>Verrucomicrobiales</taxon>
        <taxon>Verrucomicrobiaceae</taxon>
        <taxon>Prosthecobacter</taxon>
    </lineage>
</organism>
<dbReference type="InterPro" id="IPR036895">
    <property type="entry name" value="Uracil-DNA_glycosylase-like_sf"/>
</dbReference>
<evidence type="ECO:0000256" key="4">
    <source>
        <dbReference type="ARBA" id="ARBA00023125"/>
    </source>
</evidence>
<name>A0A1T4YDZ4_9BACT</name>
<protein>
    <submittedName>
        <fullName evidence="7">Single-strand selective monofunctional uracil DNA glycosylase</fullName>
    </submittedName>
</protein>
<dbReference type="InterPro" id="IPR039134">
    <property type="entry name" value="SMUG1"/>
</dbReference>
<keyword evidence="3" id="KW-0378">Hydrolase</keyword>
<dbReference type="PANTHER" id="PTHR13235:SF2">
    <property type="entry name" value="SINGLE-STRAND SELECTIVE MONOFUNCTIONAL URACIL DNA GLYCOSYLASE"/>
    <property type="match status" value="1"/>
</dbReference>
<dbReference type="GO" id="GO:0003677">
    <property type="term" value="F:DNA binding"/>
    <property type="evidence" value="ECO:0007669"/>
    <property type="project" value="UniProtKB-KW"/>
</dbReference>
<feature type="domain" description="Uracil-DNA glycosylase-like" evidence="6">
    <location>
        <begin position="48"/>
        <end position="222"/>
    </location>
</feature>
<evidence type="ECO:0000256" key="2">
    <source>
        <dbReference type="ARBA" id="ARBA00022763"/>
    </source>
</evidence>
<dbReference type="OrthoDB" id="267598at2"/>
<dbReference type="SUPFAM" id="SSF52141">
    <property type="entry name" value="Uracil-DNA glycosylase-like"/>
    <property type="match status" value="1"/>
</dbReference>
<dbReference type="EMBL" id="FUYE01000010">
    <property type="protein sequence ID" value="SKB00042.1"/>
    <property type="molecule type" value="Genomic_DNA"/>
</dbReference>
<dbReference type="STRING" id="48467.SAMN02745166_03050"/>
<dbReference type="GO" id="GO:0000703">
    <property type="term" value="F:oxidized pyrimidine nucleobase lesion DNA N-glycosylase activity"/>
    <property type="evidence" value="ECO:0007669"/>
    <property type="project" value="TreeGrafter"/>
</dbReference>
<dbReference type="PANTHER" id="PTHR13235">
    <property type="entry name" value="SINGLE-STRAND SELECTIVE MONOFUNCTIONAL URACIL DNA GLYCOSYLASE"/>
    <property type="match status" value="1"/>
</dbReference>
<evidence type="ECO:0000256" key="3">
    <source>
        <dbReference type="ARBA" id="ARBA00022801"/>
    </source>
</evidence>
<keyword evidence="8" id="KW-1185">Reference proteome</keyword>
<reference evidence="8" key="1">
    <citation type="submission" date="2017-02" db="EMBL/GenBank/DDBJ databases">
        <authorList>
            <person name="Varghese N."/>
            <person name="Submissions S."/>
        </authorList>
    </citation>
    <scope>NUCLEOTIDE SEQUENCE [LARGE SCALE GENOMIC DNA]</scope>
    <source>
        <strain evidence="8">ATCC 700200</strain>
    </source>
</reference>
<dbReference type="Gene3D" id="3.40.470.10">
    <property type="entry name" value="Uracil-DNA glycosylase-like domain"/>
    <property type="match status" value="1"/>
</dbReference>
<dbReference type="FunFam" id="3.40.470.10:FF:000005">
    <property type="entry name" value="Single-strand selective monofunctional uracil DNA glycosylase"/>
    <property type="match status" value="1"/>
</dbReference>
<evidence type="ECO:0000256" key="5">
    <source>
        <dbReference type="ARBA" id="ARBA00023204"/>
    </source>
</evidence>
<evidence type="ECO:0000256" key="1">
    <source>
        <dbReference type="ARBA" id="ARBA00007889"/>
    </source>
</evidence>
<dbReference type="GO" id="GO:0006284">
    <property type="term" value="P:base-excision repair"/>
    <property type="evidence" value="ECO:0007669"/>
    <property type="project" value="InterPro"/>
</dbReference>
<evidence type="ECO:0000259" key="6">
    <source>
        <dbReference type="Pfam" id="PF03167"/>
    </source>
</evidence>
<evidence type="ECO:0000313" key="8">
    <source>
        <dbReference type="Proteomes" id="UP000190774"/>
    </source>
</evidence>
<comment type="similarity">
    <text evidence="1">Belongs to the uracil-DNA glycosylase (UDG) superfamily. SMUG1 family.</text>
</comment>
<keyword evidence="2" id="KW-0227">DNA damage</keyword>
<dbReference type="Pfam" id="PF03167">
    <property type="entry name" value="UDG"/>
    <property type="match status" value="1"/>
</dbReference>
<dbReference type="GO" id="GO:0017065">
    <property type="term" value="F:single-strand selective uracil DNA N-glycosylase activity"/>
    <property type="evidence" value="ECO:0007669"/>
    <property type="project" value="InterPro"/>
</dbReference>
<gene>
    <name evidence="7" type="ORF">SAMN02745166_03050</name>
</gene>
<dbReference type="AlphaFoldDB" id="A0A1T4YDZ4"/>
<sequence length="246" mass="27479">MSTSARLIQAARDLNEGLLAVNFEPPTAYVYRPLDYARAPHELYLSRYGEGQKRVVFVGMNPGPFGMTQTGVPFGEIAAVRDWMKIEAPVGKPDKEHPKRKVTGFACKNSEVSGRRLWGLFAQRFGSPESFFQEHFVANYCPLVFMEEGGRNRTPDKLPAHETEAMEALCDKHLRDVITILEPEWVIGIGGFAEERALRAQESLKGKAQFKVGRVLHPSPASPLANRDWAGEATRQLIKLGIWKAA</sequence>
<dbReference type="InterPro" id="IPR005122">
    <property type="entry name" value="Uracil-DNA_glycosylase-like"/>
</dbReference>